<dbReference type="Gene3D" id="3.30.830.10">
    <property type="entry name" value="Metalloenzyme, LuxS/M16 peptidase-like"/>
    <property type="match status" value="1"/>
</dbReference>
<comment type="caution">
    <text evidence="1">The sequence shown here is derived from an EMBL/GenBank/DDBJ whole genome shotgun (WGS) entry which is preliminary data.</text>
</comment>
<protein>
    <submittedName>
        <fullName evidence="1">Uncharacterized protein</fullName>
    </submittedName>
</protein>
<sequence>MLREISNFNRPKDFILQQEETVRNITVPQIKALAEKYVDPNKMYYLIVGDAATQLDRLENLGFGKPVLLNGQEK</sequence>
<dbReference type="EMBL" id="JAAVJR010001000">
    <property type="protein sequence ID" value="NJW55291.1"/>
    <property type="molecule type" value="Genomic_DNA"/>
</dbReference>
<evidence type="ECO:0000313" key="1">
    <source>
        <dbReference type="EMBL" id="NJW55291.1"/>
    </source>
</evidence>
<accession>A0ABX1D802</accession>
<keyword evidence="2" id="KW-1185">Reference proteome</keyword>
<dbReference type="Proteomes" id="UP000703674">
    <property type="component" value="Unassembled WGS sequence"/>
</dbReference>
<proteinExistence type="predicted"/>
<organism evidence="1 2">
    <name type="scientific">Salinimicrobium oceani</name>
    <dbReference type="NCBI Taxonomy" id="2722702"/>
    <lineage>
        <taxon>Bacteria</taxon>
        <taxon>Pseudomonadati</taxon>
        <taxon>Bacteroidota</taxon>
        <taxon>Flavobacteriia</taxon>
        <taxon>Flavobacteriales</taxon>
        <taxon>Flavobacteriaceae</taxon>
        <taxon>Salinimicrobium</taxon>
    </lineage>
</organism>
<dbReference type="SUPFAM" id="SSF63411">
    <property type="entry name" value="LuxS/MPP-like metallohydrolase"/>
    <property type="match status" value="1"/>
</dbReference>
<reference evidence="1 2" key="1">
    <citation type="submission" date="2020-03" db="EMBL/GenBank/DDBJ databases">
        <title>Salinimicrobium sp. nov, isolated from SCS.</title>
        <authorList>
            <person name="Cao W.R."/>
        </authorList>
    </citation>
    <scope>NUCLEOTIDE SEQUENCE [LARGE SCALE GENOMIC DNA]</scope>
    <source>
        <strain evidence="2">J15B91</strain>
    </source>
</reference>
<name>A0ABX1D802_9FLAO</name>
<gene>
    <name evidence="1" type="ORF">HC175_20455</name>
</gene>
<evidence type="ECO:0000313" key="2">
    <source>
        <dbReference type="Proteomes" id="UP000703674"/>
    </source>
</evidence>
<dbReference type="InterPro" id="IPR011249">
    <property type="entry name" value="Metalloenz_LuxS/M16"/>
</dbReference>